<dbReference type="OrthoDB" id="446635at2759"/>
<dbReference type="InterPro" id="IPR042816">
    <property type="entry name" value="Nsrp1"/>
</dbReference>
<reference evidence="1" key="1">
    <citation type="journal article" date="2023" name="Science">
        <title>Genome structures resolve the early diversification of teleost fishes.</title>
        <authorList>
            <person name="Parey E."/>
            <person name="Louis A."/>
            <person name="Montfort J."/>
            <person name="Bouchez O."/>
            <person name="Roques C."/>
            <person name="Iampietro C."/>
            <person name="Lluch J."/>
            <person name="Castinel A."/>
            <person name="Donnadieu C."/>
            <person name="Desvignes T."/>
            <person name="Floi Bucao C."/>
            <person name="Jouanno E."/>
            <person name="Wen M."/>
            <person name="Mejri S."/>
            <person name="Dirks R."/>
            <person name="Jansen H."/>
            <person name="Henkel C."/>
            <person name="Chen W.J."/>
            <person name="Zahm M."/>
            <person name="Cabau C."/>
            <person name="Klopp C."/>
            <person name="Thompson A.W."/>
            <person name="Robinson-Rechavi M."/>
            <person name="Braasch I."/>
            <person name="Lecointre G."/>
            <person name="Bobe J."/>
            <person name="Postlethwait J.H."/>
            <person name="Berthelot C."/>
            <person name="Roest Crollius H."/>
            <person name="Guiguen Y."/>
        </authorList>
    </citation>
    <scope>NUCLEOTIDE SEQUENCE</scope>
    <source>
        <strain evidence="1">WJC10195</strain>
    </source>
</reference>
<sequence>MAAPGKQYGLILPRKASTKSAVLQRPSVFDDDSDEEISVGESLQKESVKKKMMKQVIRGGIEEEREKMQFSVKMEQSVNIAVL</sequence>
<protein>
    <submittedName>
        <fullName evidence="1">Uncharacterized protein</fullName>
    </submittedName>
</protein>
<dbReference type="AlphaFoldDB" id="A0A9Q1FX08"/>
<dbReference type="PANTHER" id="PTHR31938">
    <property type="entry name" value="NUCLEAR SPECKLE SPLICING REGULATORY PROTEIN 1"/>
    <property type="match status" value="1"/>
</dbReference>
<comment type="caution">
    <text evidence="1">The sequence shown here is derived from an EMBL/GenBank/DDBJ whole genome shotgun (WGS) entry which is preliminary data.</text>
</comment>
<keyword evidence="2" id="KW-1185">Reference proteome</keyword>
<accession>A0A9Q1FX08</accession>
<evidence type="ECO:0000313" key="1">
    <source>
        <dbReference type="EMBL" id="KAJ8369236.1"/>
    </source>
</evidence>
<dbReference type="EMBL" id="JAINUF010000003">
    <property type="protein sequence ID" value="KAJ8369236.1"/>
    <property type="molecule type" value="Genomic_DNA"/>
</dbReference>
<organism evidence="1 2">
    <name type="scientific">Synaphobranchus kaupii</name>
    <name type="common">Kaup's arrowtooth eel</name>
    <dbReference type="NCBI Taxonomy" id="118154"/>
    <lineage>
        <taxon>Eukaryota</taxon>
        <taxon>Metazoa</taxon>
        <taxon>Chordata</taxon>
        <taxon>Craniata</taxon>
        <taxon>Vertebrata</taxon>
        <taxon>Euteleostomi</taxon>
        <taxon>Actinopterygii</taxon>
        <taxon>Neopterygii</taxon>
        <taxon>Teleostei</taxon>
        <taxon>Anguilliformes</taxon>
        <taxon>Synaphobranchidae</taxon>
        <taxon>Synaphobranchus</taxon>
    </lineage>
</organism>
<proteinExistence type="predicted"/>
<evidence type="ECO:0000313" key="2">
    <source>
        <dbReference type="Proteomes" id="UP001152622"/>
    </source>
</evidence>
<name>A0A9Q1FX08_SYNKA</name>
<dbReference type="PANTHER" id="PTHR31938:SF4">
    <property type="entry name" value="NUCLEAR SPECKLE SPLICING REGULATORY PROTEIN 1"/>
    <property type="match status" value="1"/>
</dbReference>
<gene>
    <name evidence="1" type="ORF">SKAU_G00092640</name>
</gene>
<dbReference type="Proteomes" id="UP001152622">
    <property type="component" value="Chromosome 3"/>
</dbReference>